<name>A0ABU2P0A5_9ACTN</name>
<dbReference type="Pfam" id="PF03861">
    <property type="entry name" value="ANTAR"/>
    <property type="match status" value="1"/>
</dbReference>
<gene>
    <name evidence="3" type="ORF">RM572_28450</name>
</gene>
<dbReference type="Proteomes" id="UP001183414">
    <property type="component" value="Unassembled WGS sequence"/>
</dbReference>
<dbReference type="SMART" id="SM01012">
    <property type="entry name" value="ANTAR"/>
    <property type="match status" value="1"/>
</dbReference>
<feature type="domain" description="ANTAR" evidence="2">
    <location>
        <begin position="34"/>
        <end position="95"/>
    </location>
</feature>
<feature type="region of interest" description="Disordered" evidence="1">
    <location>
        <begin position="1"/>
        <end position="32"/>
    </location>
</feature>
<dbReference type="PROSITE" id="PS50921">
    <property type="entry name" value="ANTAR"/>
    <property type="match status" value="1"/>
</dbReference>
<comment type="caution">
    <text evidence="3">The sequence shown here is derived from an EMBL/GenBank/DDBJ whole genome shotgun (WGS) entry which is preliminary data.</text>
</comment>
<sequence>MSTSAHIAPCAARRPDRLRSPSAAPRGRAVEREAIQQREEIAQLREALVSRPVIDQAMGVLMVLNSVSDKTAWQALVHVSQHTNIKIRSLAAQIVAAASGGPALSDSVRTVVSRAMVEYAEQP</sequence>
<dbReference type="InterPro" id="IPR005561">
    <property type="entry name" value="ANTAR"/>
</dbReference>
<evidence type="ECO:0000259" key="2">
    <source>
        <dbReference type="PROSITE" id="PS50921"/>
    </source>
</evidence>
<dbReference type="RefSeq" id="WP_311676256.1">
    <property type="nucleotide sequence ID" value="NZ_JAVREQ010000053.1"/>
</dbReference>
<reference evidence="4" key="1">
    <citation type="submission" date="2023-07" db="EMBL/GenBank/DDBJ databases">
        <title>30 novel species of actinomycetes from the DSMZ collection.</title>
        <authorList>
            <person name="Nouioui I."/>
        </authorList>
    </citation>
    <scope>NUCLEOTIDE SEQUENCE [LARGE SCALE GENOMIC DNA]</scope>
    <source>
        <strain evidence="4">DSM 42041</strain>
    </source>
</reference>
<dbReference type="InterPro" id="IPR011006">
    <property type="entry name" value="CheY-like_superfamily"/>
</dbReference>
<proteinExistence type="predicted"/>
<evidence type="ECO:0000256" key="1">
    <source>
        <dbReference type="SAM" id="MobiDB-lite"/>
    </source>
</evidence>
<dbReference type="Gene3D" id="1.10.10.10">
    <property type="entry name" value="Winged helix-like DNA-binding domain superfamily/Winged helix DNA-binding domain"/>
    <property type="match status" value="1"/>
</dbReference>
<dbReference type="InterPro" id="IPR036388">
    <property type="entry name" value="WH-like_DNA-bd_sf"/>
</dbReference>
<dbReference type="SUPFAM" id="SSF52172">
    <property type="entry name" value="CheY-like"/>
    <property type="match status" value="1"/>
</dbReference>
<dbReference type="EMBL" id="JAVREQ010000053">
    <property type="protein sequence ID" value="MDT0382685.1"/>
    <property type="molecule type" value="Genomic_DNA"/>
</dbReference>
<evidence type="ECO:0000313" key="3">
    <source>
        <dbReference type="EMBL" id="MDT0382685.1"/>
    </source>
</evidence>
<organism evidence="3 4">
    <name type="scientific">Streptomyces hazeniae</name>
    <dbReference type="NCBI Taxonomy" id="3075538"/>
    <lineage>
        <taxon>Bacteria</taxon>
        <taxon>Bacillati</taxon>
        <taxon>Actinomycetota</taxon>
        <taxon>Actinomycetes</taxon>
        <taxon>Kitasatosporales</taxon>
        <taxon>Streptomycetaceae</taxon>
        <taxon>Streptomyces</taxon>
    </lineage>
</organism>
<protein>
    <submittedName>
        <fullName evidence="3">ANTAR domain-containing protein</fullName>
    </submittedName>
</protein>
<accession>A0ABU2P0A5</accession>
<evidence type="ECO:0000313" key="4">
    <source>
        <dbReference type="Proteomes" id="UP001183414"/>
    </source>
</evidence>
<keyword evidence="4" id="KW-1185">Reference proteome</keyword>